<dbReference type="OrthoDB" id="94652at2759"/>
<comment type="caution">
    <text evidence="2">The sequence shown here is derived from an EMBL/GenBank/DDBJ whole genome shotgun (WGS) entry which is preliminary data.</text>
</comment>
<dbReference type="InterPro" id="IPR012337">
    <property type="entry name" value="RNaseH-like_sf"/>
</dbReference>
<organism evidence="2 3">
    <name type="scientific">Thalassiosira oceanica</name>
    <name type="common">Marine diatom</name>
    <dbReference type="NCBI Taxonomy" id="159749"/>
    <lineage>
        <taxon>Eukaryota</taxon>
        <taxon>Sar</taxon>
        <taxon>Stramenopiles</taxon>
        <taxon>Ochrophyta</taxon>
        <taxon>Bacillariophyta</taxon>
        <taxon>Coscinodiscophyceae</taxon>
        <taxon>Thalassiosirophycidae</taxon>
        <taxon>Thalassiosirales</taxon>
        <taxon>Thalassiosiraceae</taxon>
        <taxon>Thalassiosira</taxon>
    </lineage>
</organism>
<dbReference type="GO" id="GO:0003676">
    <property type="term" value="F:nucleic acid binding"/>
    <property type="evidence" value="ECO:0007669"/>
    <property type="project" value="InterPro"/>
</dbReference>
<accession>K0QZ75</accession>
<dbReference type="Gene3D" id="3.30.420.10">
    <property type="entry name" value="Ribonuclease H-like superfamily/Ribonuclease H"/>
    <property type="match status" value="1"/>
</dbReference>
<gene>
    <name evidence="2" type="ORF">THAOC_36626</name>
</gene>
<dbReference type="AlphaFoldDB" id="K0QZ75"/>
<dbReference type="GO" id="GO:0015074">
    <property type="term" value="P:DNA integration"/>
    <property type="evidence" value="ECO:0007669"/>
    <property type="project" value="InterPro"/>
</dbReference>
<evidence type="ECO:0000313" key="2">
    <source>
        <dbReference type="EMBL" id="EJK44803.1"/>
    </source>
</evidence>
<dbReference type="PROSITE" id="PS50994">
    <property type="entry name" value="INTEGRASE"/>
    <property type="match status" value="1"/>
</dbReference>
<dbReference type="PANTHER" id="PTHR37984:SF15">
    <property type="entry name" value="INTEGRASE CATALYTIC DOMAIN-CONTAINING PROTEIN"/>
    <property type="match status" value="1"/>
</dbReference>
<dbReference type="Proteomes" id="UP000266841">
    <property type="component" value="Unassembled WGS sequence"/>
</dbReference>
<dbReference type="Gene3D" id="1.10.340.70">
    <property type="match status" value="1"/>
</dbReference>
<keyword evidence="3" id="KW-1185">Reference proteome</keyword>
<sequence>MALTLSITCYRLIEDGKVEITDAYFAEADEFSDILEDDDLFECFLSLPVMASPGNNPLNYKYIRDQQQACQALATARQRHPHDYIVKELDDNVHILCHVKPGTDPNVNWKIALPNSMLNKAVSWFHTVLCHPGQKRLNEAMQTRYYHPDMRRTINNLRCEVCSKNKLSGPGYGLLSKREVRGQPFEEIAVDLIGPRTVRVNGRNYTFYALTIIDTVTNLVELIRLDNCEAEHTRMKFQHAWLARNPWPQRVIHDPAWQPVKNILTRLSITSAEGTTKNAQSNAIYERMHQTVGNVLRTYLNSAQAPTQLSEARDIIDDCLATAMHAIRTNIATSLGSSPGALVYGRDMFLNIPLIADWHTIATRREKLVNENLRRQNLKRRTYEYKVNDQPSLDSEPLVPIPLPVCMSTGECDSATQSKRH</sequence>
<reference evidence="2 3" key="1">
    <citation type="journal article" date="2012" name="Genome Biol.">
        <title>Genome and low-iron response of an oceanic diatom adapted to chronic iron limitation.</title>
        <authorList>
            <person name="Lommer M."/>
            <person name="Specht M."/>
            <person name="Roy A.S."/>
            <person name="Kraemer L."/>
            <person name="Andreson R."/>
            <person name="Gutowska M.A."/>
            <person name="Wolf J."/>
            <person name="Bergner S.V."/>
            <person name="Schilhabel M.B."/>
            <person name="Klostermeier U.C."/>
            <person name="Beiko R.G."/>
            <person name="Rosenstiel P."/>
            <person name="Hippler M."/>
            <person name="Laroche J."/>
        </authorList>
    </citation>
    <scope>NUCLEOTIDE SEQUENCE [LARGE SCALE GENOMIC DNA]</scope>
    <source>
        <strain evidence="2 3">CCMP1005</strain>
    </source>
</reference>
<name>K0QZ75_THAOC</name>
<proteinExistence type="predicted"/>
<protein>
    <recommendedName>
        <fullName evidence="1">Integrase catalytic domain-containing protein</fullName>
    </recommendedName>
</protein>
<dbReference type="PANTHER" id="PTHR37984">
    <property type="entry name" value="PROTEIN CBG26694"/>
    <property type="match status" value="1"/>
</dbReference>
<dbReference type="EMBL" id="AGNL01049190">
    <property type="protein sequence ID" value="EJK44803.1"/>
    <property type="molecule type" value="Genomic_DNA"/>
</dbReference>
<dbReference type="InterPro" id="IPR050951">
    <property type="entry name" value="Retrovirus_Pol_polyprotein"/>
</dbReference>
<dbReference type="InterPro" id="IPR001584">
    <property type="entry name" value="Integrase_cat-core"/>
</dbReference>
<evidence type="ECO:0000313" key="3">
    <source>
        <dbReference type="Proteomes" id="UP000266841"/>
    </source>
</evidence>
<dbReference type="InterPro" id="IPR041588">
    <property type="entry name" value="Integrase_H2C2"/>
</dbReference>
<dbReference type="Pfam" id="PF17921">
    <property type="entry name" value="Integrase_H2C2"/>
    <property type="match status" value="1"/>
</dbReference>
<dbReference type="SUPFAM" id="SSF53098">
    <property type="entry name" value="Ribonuclease H-like"/>
    <property type="match status" value="1"/>
</dbReference>
<evidence type="ECO:0000259" key="1">
    <source>
        <dbReference type="PROSITE" id="PS50994"/>
    </source>
</evidence>
<feature type="domain" description="Integrase catalytic" evidence="1">
    <location>
        <begin position="180"/>
        <end position="347"/>
    </location>
</feature>
<dbReference type="InterPro" id="IPR036397">
    <property type="entry name" value="RNaseH_sf"/>
</dbReference>